<protein>
    <recommendedName>
        <fullName evidence="5">DUF1343 domain-containing protein</fullName>
    </recommendedName>
</protein>
<proteinExistence type="predicted"/>
<evidence type="ECO:0008006" key="5">
    <source>
        <dbReference type="Google" id="ProtNLM"/>
    </source>
</evidence>
<feature type="domain" description="Peptidoglycan beta-N-acetylmuramidase NamZ C-terminal" evidence="2">
    <location>
        <begin position="228"/>
        <end position="387"/>
    </location>
</feature>
<dbReference type="InterPro" id="IPR048502">
    <property type="entry name" value="NamZ_N"/>
</dbReference>
<dbReference type="GO" id="GO:0033922">
    <property type="term" value="F:peptidoglycan beta-N-acetylmuramidase activity"/>
    <property type="evidence" value="ECO:0007669"/>
    <property type="project" value="InterPro"/>
</dbReference>
<dbReference type="PIRSF" id="PIRSF016719">
    <property type="entry name" value="UCP016719"/>
    <property type="match status" value="1"/>
</dbReference>
<evidence type="ECO:0000259" key="1">
    <source>
        <dbReference type="Pfam" id="PF07075"/>
    </source>
</evidence>
<dbReference type="AlphaFoldDB" id="A0A1F5VWM9"/>
<dbReference type="InterPro" id="IPR008302">
    <property type="entry name" value="NamZ"/>
</dbReference>
<dbReference type="STRING" id="1817863.A2Y62_16350"/>
<dbReference type="EMBL" id="MFGW01000048">
    <property type="protein sequence ID" value="OGF67491.1"/>
    <property type="molecule type" value="Genomic_DNA"/>
</dbReference>
<dbReference type="InterPro" id="IPR048503">
    <property type="entry name" value="NamZ_C"/>
</dbReference>
<evidence type="ECO:0000313" key="3">
    <source>
        <dbReference type="EMBL" id="OGF67491.1"/>
    </source>
</evidence>
<feature type="domain" description="Peptidoglycan beta-N-acetylmuramidase NamZ N-terminal" evidence="1">
    <location>
        <begin position="23"/>
        <end position="224"/>
    </location>
</feature>
<sequence>MKVKPGIDNLLDNYQNLLKGKKIGLLVNHSSINSKFHNSISLIKNSSLWHLGAIFVPEHGFYGDKEYMDDVESYYDPYLQLPVHSLYGKYLKPTPEMLAGIDTLIFDLQDVGVRYYTYASTLSYCMEKCAELNKELFVLDRPNPLNGTIIQGTMLEQGFESFVGELPLPVRHGFTIGELALFINDYKNYNTLLTVIPMNNWRRKMCWQHTHLHWIQPSPNMPDWKTTMYYPGICLFEGTNISEGRGTTKPFEIIGAPWINPFTFAQHVNSLDLPYITALPLYFTPKFSKYAHQQCGGIQLCVHSLKADTFIAAAKIIHYLYQTYPDYFQWRLPPYEFNETIMPFDLLIGTNKLRVAIEKEHCINDLLNELCLPLKVFKKNKEAFHLYK</sequence>
<gene>
    <name evidence="3" type="ORF">A2Y62_16350</name>
</gene>
<dbReference type="Gene3D" id="3.40.50.12170">
    <property type="entry name" value="Uncharacterised protein PF07075, DUF1343"/>
    <property type="match status" value="1"/>
</dbReference>
<evidence type="ECO:0000259" key="2">
    <source>
        <dbReference type="Pfam" id="PF20732"/>
    </source>
</evidence>
<dbReference type="Proteomes" id="UP000178943">
    <property type="component" value="Unassembled WGS sequence"/>
</dbReference>
<organism evidence="3 4">
    <name type="scientific">Candidatus Fischerbacteria bacterium RBG_13_37_8</name>
    <dbReference type="NCBI Taxonomy" id="1817863"/>
    <lineage>
        <taxon>Bacteria</taxon>
        <taxon>Candidatus Fischeribacteriota</taxon>
    </lineage>
</organism>
<reference evidence="3 4" key="1">
    <citation type="journal article" date="2016" name="Nat. Commun.">
        <title>Thousands of microbial genomes shed light on interconnected biogeochemical processes in an aquifer system.</title>
        <authorList>
            <person name="Anantharaman K."/>
            <person name="Brown C.T."/>
            <person name="Hug L.A."/>
            <person name="Sharon I."/>
            <person name="Castelle C.J."/>
            <person name="Probst A.J."/>
            <person name="Thomas B.C."/>
            <person name="Singh A."/>
            <person name="Wilkins M.J."/>
            <person name="Karaoz U."/>
            <person name="Brodie E.L."/>
            <person name="Williams K.H."/>
            <person name="Hubbard S.S."/>
            <person name="Banfield J.F."/>
        </authorList>
    </citation>
    <scope>NUCLEOTIDE SEQUENCE [LARGE SCALE GENOMIC DNA]</scope>
</reference>
<accession>A0A1F5VWM9</accession>
<name>A0A1F5VWM9_9BACT</name>
<dbReference type="PANTHER" id="PTHR42915">
    <property type="entry name" value="HYPOTHETICAL 460 KDA PROTEIN IN FEUA-SIGW INTERGENIC REGION [PRECURSOR]"/>
    <property type="match status" value="1"/>
</dbReference>
<evidence type="ECO:0000313" key="4">
    <source>
        <dbReference type="Proteomes" id="UP000178943"/>
    </source>
</evidence>
<dbReference type="Pfam" id="PF20732">
    <property type="entry name" value="NamZ_C"/>
    <property type="match status" value="1"/>
</dbReference>
<comment type="caution">
    <text evidence="3">The sequence shown here is derived from an EMBL/GenBank/DDBJ whole genome shotgun (WGS) entry which is preliminary data.</text>
</comment>
<dbReference type="PANTHER" id="PTHR42915:SF1">
    <property type="entry name" value="PEPTIDOGLYCAN BETA-N-ACETYLMURAMIDASE NAMZ"/>
    <property type="match status" value="1"/>
</dbReference>
<dbReference type="Gene3D" id="3.90.1150.140">
    <property type="match status" value="1"/>
</dbReference>
<dbReference type="Pfam" id="PF07075">
    <property type="entry name" value="NamZ_N"/>
    <property type="match status" value="1"/>
</dbReference>